<comment type="caution">
    <text evidence="1">The sequence shown here is derived from an EMBL/GenBank/DDBJ whole genome shotgun (WGS) entry which is preliminary data.</text>
</comment>
<organism evidence="1 2">
    <name type="scientific">Colocasia esculenta</name>
    <name type="common">Wild taro</name>
    <name type="synonym">Arum esculentum</name>
    <dbReference type="NCBI Taxonomy" id="4460"/>
    <lineage>
        <taxon>Eukaryota</taxon>
        <taxon>Viridiplantae</taxon>
        <taxon>Streptophyta</taxon>
        <taxon>Embryophyta</taxon>
        <taxon>Tracheophyta</taxon>
        <taxon>Spermatophyta</taxon>
        <taxon>Magnoliopsida</taxon>
        <taxon>Liliopsida</taxon>
        <taxon>Araceae</taxon>
        <taxon>Aroideae</taxon>
        <taxon>Colocasieae</taxon>
        <taxon>Colocasia</taxon>
    </lineage>
</organism>
<evidence type="ECO:0000313" key="2">
    <source>
        <dbReference type="Proteomes" id="UP000652761"/>
    </source>
</evidence>
<reference evidence="1" key="1">
    <citation type="submission" date="2017-07" db="EMBL/GenBank/DDBJ databases">
        <title>Taro Niue Genome Assembly and Annotation.</title>
        <authorList>
            <person name="Atibalentja N."/>
            <person name="Keating K."/>
            <person name="Fields C.J."/>
        </authorList>
    </citation>
    <scope>NUCLEOTIDE SEQUENCE</scope>
    <source>
        <strain evidence="1">Niue_2</strain>
        <tissue evidence="1">Leaf</tissue>
    </source>
</reference>
<dbReference type="Proteomes" id="UP000652761">
    <property type="component" value="Unassembled WGS sequence"/>
</dbReference>
<gene>
    <name evidence="1" type="ORF">Taro_045130</name>
</gene>
<proteinExistence type="predicted"/>
<evidence type="ECO:0000313" key="1">
    <source>
        <dbReference type="EMBL" id="MQM12215.1"/>
    </source>
</evidence>
<protein>
    <submittedName>
        <fullName evidence="1">Uncharacterized protein</fullName>
    </submittedName>
</protein>
<keyword evidence="2" id="KW-1185">Reference proteome</keyword>
<dbReference type="AlphaFoldDB" id="A0A843X3R9"/>
<sequence>MTGAASGVPDATVIRVTTGRSVVFLSRPGLPSRSCRDRSMGRYSVLSCCAVRSSDACQSGRRVSPACRVVAAPVPCVLCCAAGRALQHLPVVVVGLVLTAEVHRLVALCSGGGFPELFVVVLAQAGYPFPFFPLSPFSLSSGGGEALLRRSGVVEAGGSCGVAERRAWSEEEVANHREGPLVGSFFVKSRDFLCPLPSGWIGSPRGFVDSLTAFPMLPSPVCACV</sequence>
<name>A0A843X3R9_COLES</name>
<accession>A0A843X3R9</accession>
<dbReference type="EMBL" id="NMUH01005235">
    <property type="protein sequence ID" value="MQM12215.1"/>
    <property type="molecule type" value="Genomic_DNA"/>
</dbReference>